<dbReference type="KEGG" id="dmm:dnm_039990"/>
<dbReference type="AlphaFoldDB" id="A0A975GNN3"/>
<protein>
    <submittedName>
        <fullName evidence="1">Uncharacterized protein</fullName>
    </submittedName>
</protein>
<proteinExistence type="predicted"/>
<organism evidence="1 2">
    <name type="scientific">Desulfonema magnum</name>
    <dbReference type="NCBI Taxonomy" id="45655"/>
    <lineage>
        <taxon>Bacteria</taxon>
        <taxon>Pseudomonadati</taxon>
        <taxon>Thermodesulfobacteriota</taxon>
        <taxon>Desulfobacteria</taxon>
        <taxon>Desulfobacterales</taxon>
        <taxon>Desulfococcaceae</taxon>
        <taxon>Desulfonema</taxon>
    </lineage>
</organism>
<evidence type="ECO:0000313" key="2">
    <source>
        <dbReference type="Proteomes" id="UP000663722"/>
    </source>
</evidence>
<dbReference type="Proteomes" id="UP000663722">
    <property type="component" value="Chromosome"/>
</dbReference>
<accession>A0A975GNN3</accession>
<reference evidence="1" key="1">
    <citation type="journal article" date="2021" name="Microb. Physiol.">
        <title>Proteogenomic Insights into the Physiology of Marine, Sulfate-Reducing, Filamentous Desulfonema limicola and Desulfonema magnum.</title>
        <authorList>
            <person name="Schnaars V."/>
            <person name="Wohlbrand L."/>
            <person name="Scheve S."/>
            <person name="Hinrichs C."/>
            <person name="Reinhardt R."/>
            <person name="Rabus R."/>
        </authorList>
    </citation>
    <scope>NUCLEOTIDE SEQUENCE</scope>
    <source>
        <strain evidence="1">4be13</strain>
    </source>
</reference>
<keyword evidence="2" id="KW-1185">Reference proteome</keyword>
<gene>
    <name evidence="1" type="ORF">dnm_039990</name>
</gene>
<name>A0A975GNN3_9BACT</name>
<evidence type="ECO:0000313" key="1">
    <source>
        <dbReference type="EMBL" id="QTA87960.1"/>
    </source>
</evidence>
<dbReference type="EMBL" id="CP061800">
    <property type="protein sequence ID" value="QTA87960.1"/>
    <property type="molecule type" value="Genomic_DNA"/>
</dbReference>
<sequence length="39" mass="4554">MLIFAKICQSDNLFKNRKIYVRILIAFKKVFSGLPVIKP</sequence>